<dbReference type="PANTHER" id="PTHR31270">
    <property type="entry name" value="GLUTAMINYL-PEPTIDE CYCLOTRANSFERASE"/>
    <property type="match status" value="1"/>
</dbReference>
<dbReference type="Proteomes" id="UP001215956">
    <property type="component" value="Unassembled WGS sequence"/>
</dbReference>
<evidence type="ECO:0000313" key="1">
    <source>
        <dbReference type="EMBL" id="MDF0592681.1"/>
    </source>
</evidence>
<reference evidence="1 2" key="1">
    <citation type="submission" date="2023-03" db="EMBL/GenBank/DDBJ databases">
        <title>Whole genome sequencing of Methanotrichaceae archaeon M04Ac.</title>
        <authorList>
            <person name="Khomyakova M.A."/>
            <person name="Merkel A.Y."/>
            <person name="Slobodkin A.I."/>
        </authorList>
    </citation>
    <scope>NUCLEOTIDE SEQUENCE [LARGE SCALE GENOMIC DNA]</scope>
    <source>
        <strain evidence="1 2">M04Ac</strain>
    </source>
</reference>
<organism evidence="1 2">
    <name type="scientific">Candidatus Methanocrinis alkalitolerans</name>
    <dbReference type="NCBI Taxonomy" id="3033395"/>
    <lineage>
        <taxon>Archaea</taxon>
        <taxon>Methanobacteriati</taxon>
        <taxon>Methanobacteriota</taxon>
        <taxon>Stenosarchaea group</taxon>
        <taxon>Methanomicrobia</taxon>
        <taxon>Methanotrichales</taxon>
        <taxon>Methanotrichaceae</taxon>
        <taxon>Methanocrinis</taxon>
    </lineage>
</organism>
<dbReference type="InterPro" id="IPR007788">
    <property type="entry name" value="QCT"/>
</dbReference>
<keyword evidence="2" id="KW-1185">Reference proteome</keyword>
<dbReference type="Gene3D" id="2.130.10.10">
    <property type="entry name" value="YVTN repeat-like/Quinoprotein amine dehydrogenase"/>
    <property type="match status" value="1"/>
</dbReference>
<gene>
    <name evidence="1" type="ORF">P0O24_03690</name>
</gene>
<sequence>MTGRFAVPVILGALLAALAAGCIQEEASIAEEVAVHGFRVVAVYPHDPGAYTQGLAYRDGILYEGTGLYGRSGLRETVLETGEVTRYRGLPPQLFGEGIVLWEDLLVQLTWRSGIGLVWELDDLTLVRTFSYTTEGWGITSDGRRLIMSDGTSKLRFLDPETFGVTGEVEVMAEGRPLTRINELEYVDGLVYANVWKTDMIAVISPETGEVTAWIDLSGLLTEEERRAADVLNGIAYDPETGRLFVTGKHWPKLFEIEIATV</sequence>
<dbReference type="PROSITE" id="PS51257">
    <property type="entry name" value="PROKAR_LIPOPROTEIN"/>
    <property type="match status" value="1"/>
</dbReference>
<dbReference type="SUPFAM" id="SSF50969">
    <property type="entry name" value="YVTN repeat-like/Quinoprotein amine dehydrogenase"/>
    <property type="match status" value="1"/>
</dbReference>
<dbReference type="Pfam" id="PF05096">
    <property type="entry name" value="Glu_cyclase_2"/>
    <property type="match status" value="1"/>
</dbReference>
<name>A0ABT5XD96_9EURY</name>
<dbReference type="InterPro" id="IPR011044">
    <property type="entry name" value="Quino_amine_DH_bsu"/>
</dbReference>
<dbReference type="RefSeq" id="WP_316968389.1">
    <property type="nucleotide sequence ID" value="NZ_JARFPL010000008.1"/>
</dbReference>
<dbReference type="InterPro" id="IPR015943">
    <property type="entry name" value="WD40/YVTN_repeat-like_dom_sf"/>
</dbReference>
<proteinExistence type="predicted"/>
<dbReference type="EMBL" id="JARFPL010000008">
    <property type="protein sequence ID" value="MDF0592681.1"/>
    <property type="molecule type" value="Genomic_DNA"/>
</dbReference>
<protein>
    <submittedName>
        <fullName evidence="1">Glutaminyl-peptide cyclotransferase</fullName>
    </submittedName>
</protein>
<accession>A0ABT5XD96</accession>
<comment type="caution">
    <text evidence="1">The sequence shown here is derived from an EMBL/GenBank/DDBJ whole genome shotgun (WGS) entry which is preliminary data.</text>
</comment>
<dbReference type="PANTHER" id="PTHR31270:SF1">
    <property type="entry name" value="GLUTAMINYL-PEPTIDE CYCLOTRANSFERASE"/>
    <property type="match status" value="1"/>
</dbReference>
<evidence type="ECO:0000313" key="2">
    <source>
        <dbReference type="Proteomes" id="UP001215956"/>
    </source>
</evidence>